<keyword evidence="3" id="KW-0963">Cytoplasm</keyword>
<dbReference type="InterPro" id="IPR000652">
    <property type="entry name" value="Triosephosphate_isomerase"/>
</dbReference>
<keyword evidence="3" id="KW-0312">Gluconeogenesis</keyword>
<proteinExistence type="inferred from homology"/>
<dbReference type="UniPathway" id="UPA00109">
    <property type="reaction ID" value="UER00189"/>
</dbReference>
<comment type="caution">
    <text evidence="4">The sequence shown here is derived from an EMBL/GenBank/DDBJ whole genome shotgun (WGS) entry which is preliminary data.</text>
</comment>
<dbReference type="EMBL" id="MFAY01000001">
    <property type="protein sequence ID" value="OGD89710.1"/>
    <property type="molecule type" value="Genomic_DNA"/>
</dbReference>
<dbReference type="GO" id="GO:0019563">
    <property type="term" value="P:glycerol catabolic process"/>
    <property type="evidence" value="ECO:0007669"/>
    <property type="project" value="TreeGrafter"/>
</dbReference>
<comment type="catalytic activity">
    <reaction evidence="3">
        <text>D-glyceraldehyde 3-phosphate = dihydroxyacetone phosphate</text>
        <dbReference type="Rhea" id="RHEA:18585"/>
        <dbReference type="ChEBI" id="CHEBI:57642"/>
        <dbReference type="ChEBI" id="CHEBI:59776"/>
        <dbReference type="EC" id="5.3.1.1"/>
    </reaction>
</comment>
<accession>A0A1F5GCY2</accession>
<dbReference type="GO" id="GO:0046166">
    <property type="term" value="P:glyceraldehyde-3-phosphate biosynthetic process"/>
    <property type="evidence" value="ECO:0007669"/>
    <property type="project" value="TreeGrafter"/>
</dbReference>
<evidence type="ECO:0000313" key="5">
    <source>
        <dbReference type="Proteomes" id="UP000178577"/>
    </source>
</evidence>
<dbReference type="SUPFAM" id="SSF51351">
    <property type="entry name" value="Triosephosphate isomerase (TIM)"/>
    <property type="match status" value="1"/>
</dbReference>
<dbReference type="GO" id="GO:0004807">
    <property type="term" value="F:triose-phosphate isomerase activity"/>
    <property type="evidence" value="ECO:0007669"/>
    <property type="project" value="UniProtKB-EC"/>
</dbReference>
<protein>
    <recommendedName>
        <fullName evidence="3">Triosephosphate isomerase</fullName>
        <ecNumber evidence="3">5.3.1.1</ecNumber>
    </recommendedName>
</protein>
<name>A0A1F5GCY2_9BACT</name>
<evidence type="ECO:0000256" key="1">
    <source>
        <dbReference type="ARBA" id="ARBA00007422"/>
    </source>
</evidence>
<evidence type="ECO:0000256" key="2">
    <source>
        <dbReference type="ARBA" id="ARBA00023235"/>
    </source>
</evidence>
<dbReference type="AlphaFoldDB" id="A0A1F5GCY2"/>
<comment type="subunit">
    <text evidence="3">Homodimer.</text>
</comment>
<dbReference type="Proteomes" id="UP000178577">
    <property type="component" value="Unassembled WGS sequence"/>
</dbReference>
<dbReference type="Pfam" id="PF00121">
    <property type="entry name" value="TIM"/>
    <property type="match status" value="2"/>
</dbReference>
<reference evidence="4 5" key="1">
    <citation type="journal article" date="2016" name="Nat. Commun.">
        <title>Thousands of microbial genomes shed light on interconnected biogeochemical processes in an aquifer system.</title>
        <authorList>
            <person name="Anantharaman K."/>
            <person name="Brown C.T."/>
            <person name="Hug L.A."/>
            <person name="Sharon I."/>
            <person name="Castelle C.J."/>
            <person name="Probst A.J."/>
            <person name="Thomas B.C."/>
            <person name="Singh A."/>
            <person name="Wilkins M.J."/>
            <person name="Karaoz U."/>
            <person name="Brodie E.L."/>
            <person name="Williams K.H."/>
            <person name="Hubbard S.S."/>
            <person name="Banfield J.F."/>
        </authorList>
    </citation>
    <scope>NUCLEOTIDE SEQUENCE [LARGE SCALE GENOMIC DNA]</scope>
</reference>
<dbReference type="PANTHER" id="PTHR21139:SF42">
    <property type="entry name" value="TRIOSEPHOSPHATE ISOMERASE"/>
    <property type="match status" value="1"/>
</dbReference>
<comment type="pathway">
    <text evidence="3">Carbohydrate degradation; glycolysis; D-glyceraldehyde 3-phosphate from glycerone phosphate: step 1/1.</text>
</comment>
<dbReference type="GO" id="GO:0006094">
    <property type="term" value="P:gluconeogenesis"/>
    <property type="evidence" value="ECO:0007669"/>
    <property type="project" value="UniProtKB-UniPathway"/>
</dbReference>
<comment type="subcellular location">
    <subcellularLocation>
        <location evidence="3">Cytoplasm</location>
    </subcellularLocation>
</comment>
<keyword evidence="2 3" id="KW-0413">Isomerase</keyword>
<evidence type="ECO:0000256" key="3">
    <source>
        <dbReference type="RuleBase" id="RU363013"/>
    </source>
</evidence>
<comment type="pathway">
    <text evidence="3">Carbohydrate biosynthesis; gluconeogenesis.</text>
</comment>
<dbReference type="PANTHER" id="PTHR21139">
    <property type="entry name" value="TRIOSEPHOSPHATE ISOMERASE"/>
    <property type="match status" value="1"/>
</dbReference>
<keyword evidence="3" id="KW-0324">Glycolysis</keyword>
<sequence>MNERLPLTVANLKANKTWPEMSRWISDFIANRPQFEGTIVVCPSFPFLAAASEEIRNLIDVYRAFDLNLKLGCQDISIFEQGAYTGEVAASQLFKVCQFAIIGHSERRQNFKEDDSMLARKVERARQSSLEPIFCVQGPETSIPPQVTIVAYEPVFAIGTGLPDTPENAFTVSREIKKRGDYKVIYGGSVTSDNVHSFLQEGTVDGVLVGGKSLDPFSFIGVVKNASY</sequence>
<dbReference type="UniPathway" id="UPA00138"/>
<dbReference type="InterPro" id="IPR013785">
    <property type="entry name" value="Aldolase_TIM"/>
</dbReference>
<dbReference type="InterPro" id="IPR035990">
    <property type="entry name" value="TIM_sf"/>
</dbReference>
<dbReference type="CDD" id="cd00311">
    <property type="entry name" value="TIM"/>
    <property type="match status" value="1"/>
</dbReference>
<dbReference type="PROSITE" id="PS51440">
    <property type="entry name" value="TIM_2"/>
    <property type="match status" value="1"/>
</dbReference>
<dbReference type="GO" id="GO:0005829">
    <property type="term" value="C:cytosol"/>
    <property type="evidence" value="ECO:0007669"/>
    <property type="project" value="TreeGrafter"/>
</dbReference>
<organism evidence="4 5">
    <name type="scientific">Candidatus Curtissbacteria bacterium RIFCSPHIGHO2_01_FULL_40_12</name>
    <dbReference type="NCBI Taxonomy" id="1797710"/>
    <lineage>
        <taxon>Bacteria</taxon>
        <taxon>Candidatus Curtissiibacteriota</taxon>
    </lineage>
</organism>
<comment type="similarity">
    <text evidence="1 3">Belongs to the triosephosphate isomerase family.</text>
</comment>
<evidence type="ECO:0000313" key="4">
    <source>
        <dbReference type="EMBL" id="OGD89710.1"/>
    </source>
</evidence>
<dbReference type="EC" id="5.3.1.1" evidence="3"/>
<dbReference type="Gene3D" id="3.20.20.70">
    <property type="entry name" value="Aldolase class I"/>
    <property type="match status" value="2"/>
</dbReference>
<gene>
    <name evidence="4" type="ORF">A2693_04785</name>
</gene>
<dbReference type="GO" id="GO:0006096">
    <property type="term" value="P:glycolytic process"/>
    <property type="evidence" value="ECO:0007669"/>
    <property type="project" value="UniProtKB-UniPathway"/>
</dbReference>